<gene>
    <name evidence="2" type="primary">proA</name>
    <name evidence="2" type="ORF">GUH15_12755</name>
</gene>
<dbReference type="PANTHER" id="PTHR11063">
    <property type="entry name" value="GLUTAMATE SEMIALDEHYDE DEHYDROGENASE"/>
    <property type="match status" value="1"/>
</dbReference>
<feature type="non-terminal residue" evidence="2">
    <location>
        <position position="82"/>
    </location>
</feature>
<dbReference type="InterPro" id="IPR016161">
    <property type="entry name" value="Ald_DH/histidinol_DH"/>
</dbReference>
<keyword evidence="1 2" id="KW-0560">Oxidoreductase</keyword>
<comment type="caution">
    <text evidence="2">The sequence shown here is derived from an EMBL/GenBank/DDBJ whole genome shotgun (WGS) entry which is preliminary data.</text>
</comment>
<dbReference type="InterPro" id="IPR016162">
    <property type="entry name" value="Ald_DH_N"/>
</dbReference>
<dbReference type="GO" id="GO:0004350">
    <property type="term" value="F:glutamate-5-semialdehyde dehydrogenase activity"/>
    <property type="evidence" value="ECO:0007669"/>
    <property type="project" value="UniProtKB-EC"/>
</dbReference>
<evidence type="ECO:0000313" key="2">
    <source>
        <dbReference type="EMBL" id="MBD4336910.1"/>
    </source>
</evidence>
<proteinExistence type="predicted"/>
<feature type="non-terminal residue" evidence="2">
    <location>
        <position position="1"/>
    </location>
</feature>
<dbReference type="Proteomes" id="UP000653002">
    <property type="component" value="Unassembled WGS sequence"/>
</dbReference>
<dbReference type="Gene3D" id="3.40.605.10">
    <property type="entry name" value="Aldehyde Dehydrogenase, Chain A, domain 1"/>
    <property type="match status" value="1"/>
</dbReference>
<dbReference type="AlphaFoldDB" id="A0A8I0L2H8"/>
<sequence>TADAAGICIRTGNACILRGGSLAYHSCAMIAELLADALEAKGFPREAVSMIESTDREATGELMKLRGIVDVLIPRGGAGLIQ</sequence>
<evidence type="ECO:0000256" key="1">
    <source>
        <dbReference type="ARBA" id="ARBA00023002"/>
    </source>
</evidence>
<evidence type="ECO:0000313" key="3">
    <source>
        <dbReference type="Proteomes" id="UP000653002"/>
    </source>
</evidence>
<reference evidence="2" key="1">
    <citation type="submission" date="2020-01" db="EMBL/GenBank/DDBJ databases">
        <authorList>
            <person name="Richard D."/>
        </authorList>
    </citation>
    <scope>NUCLEOTIDE SEQUENCE</scope>
    <source>
        <strain evidence="2">JP541</strain>
    </source>
</reference>
<accession>A0A8I0L2H8</accession>
<dbReference type="EC" id="1.2.1.41" evidence="2"/>
<dbReference type="SUPFAM" id="SSF53720">
    <property type="entry name" value="ALDH-like"/>
    <property type="match status" value="1"/>
</dbReference>
<name>A0A8I0L2H8_XANCI</name>
<dbReference type="PANTHER" id="PTHR11063:SF8">
    <property type="entry name" value="DELTA-1-PYRROLINE-5-CARBOXYLATE SYNTHASE"/>
    <property type="match status" value="1"/>
</dbReference>
<organism evidence="2 3">
    <name type="scientific">Xanthomonas citri pv. citri</name>
    <dbReference type="NCBI Taxonomy" id="611301"/>
    <lineage>
        <taxon>Bacteria</taxon>
        <taxon>Pseudomonadati</taxon>
        <taxon>Pseudomonadota</taxon>
        <taxon>Gammaproteobacteria</taxon>
        <taxon>Lysobacterales</taxon>
        <taxon>Lysobacteraceae</taxon>
        <taxon>Xanthomonas</taxon>
    </lineage>
</organism>
<dbReference type="EMBL" id="JAABFR010000954">
    <property type="protein sequence ID" value="MBD4336910.1"/>
    <property type="molecule type" value="Genomic_DNA"/>
</dbReference>
<protein>
    <submittedName>
        <fullName evidence="2">Gamma-glutamyl-phosphate reductase</fullName>
        <ecNumber evidence="2">1.2.1.41</ecNumber>
    </submittedName>
</protein>